<evidence type="ECO:0000256" key="7">
    <source>
        <dbReference type="ARBA" id="ARBA00022989"/>
    </source>
</evidence>
<dbReference type="Pfam" id="PF02485">
    <property type="entry name" value="Branch"/>
    <property type="match status" value="1"/>
</dbReference>
<dbReference type="InterPro" id="IPR003406">
    <property type="entry name" value="Glyco_trans_14"/>
</dbReference>
<evidence type="ECO:0000256" key="4">
    <source>
        <dbReference type="ARBA" id="ARBA00022679"/>
    </source>
</evidence>
<sequence>MKYPGSVISRPLLLGLGAVLIVFFIINVSYDIEKKRETEKRREKRKHRQNLDSLLFHPRRNHQGRKSVGNLDWHSGDVIPVFFRKNVKEMKINCEPLFKGSITAQSRARHMKHPRREISPSMYALLTKKCVRFKHYRNYITGPLTSKENKFPVAYSIIMKDSVFQFESLLRAIYRPQNIYCIHIDQNSPKEIRQAVQNIASCFQENVFTVSVARSVTKGTLSHLQAELGCLRSLLKHPEWKYFINLSENDFPLKINSDIVNILTSLKGANSIPGIPLDQRAEKDTGKLPSGVKPYIGEGDVIMNRETAHFAVNNPQAQSVLKWAEKTQHPQQTFYATLNYNPRQFKIKGSYKGPLDFQNLKSLEHIAKFVDSKNASSHACHGSRSFHGYCTFGVGDLPYLINRKELFAFRFRWDIDRLVLQCMEQMIYQRSKEQFMYPKDYALSFYKHLDIVKHQL</sequence>
<dbReference type="GO" id="GO:0008375">
    <property type="term" value="F:acetylglucosaminyltransferase activity"/>
    <property type="evidence" value="ECO:0007669"/>
    <property type="project" value="TreeGrafter"/>
</dbReference>
<keyword evidence="4" id="KW-0808">Transferase</keyword>
<dbReference type="OrthoDB" id="2019572at2759"/>
<evidence type="ECO:0000256" key="2">
    <source>
        <dbReference type="ARBA" id="ARBA00004922"/>
    </source>
</evidence>
<keyword evidence="8 11" id="KW-0472">Membrane</keyword>
<evidence type="ECO:0000256" key="6">
    <source>
        <dbReference type="ARBA" id="ARBA00022968"/>
    </source>
</evidence>
<comment type="subcellular location">
    <subcellularLocation>
        <location evidence="1">Membrane</location>
        <topology evidence="1">Single-pass type II membrane protein</topology>
    </subcellularLocation>
</comment>
<evidence type="ECO:0000256" key="1">
    <source>
        <dbReference type="ARBA" id="ARBA00004606"/>
    </source>
</evidence>
<dbReference type="GO" id="GO:0016020">
    <property type="term" value="C:membrane"/>
    <property type="evidence" value="ECO:0007669"/>
    <property type="project" value="UniProtKB-SubCell"/>
</dbReference>
<dbReference type="PANTHER" id="PTHR19297:SF185">
    <property type="entry name" value="BETA-1,3-GALACTOSYL-O-GLYCOSYL-GLYCOPROTEIN BETA-1,6-N-ACETYLGLUCOSAMINYLTRANSFERASE 3"/>
    <property type="match status" value="1"/>
</dbReference>
<dbReference type="AlphaFoldDB" id="A0A8W8M3B2"/>
<evidence type="ECO:0000256" key="8">
    <source>
        <dbReference type="ARBA" id="ARBA00023136"/>
    </source>
</evidence>
<evidence type="ECO:0000256" key="10">
    <source>
        <dbReference type="ARBA" id="ARBA00038150"/>
    </source>
</evidence>
<dbReference type="OMA" id="STHACHG"/>
<accession>A0A8W8M3B2</accession>
<proteinExistence type="inferred from homology"/>
<comment type="pathway">
    <text evidence="2">Protein modification; protein glycosylation.</text>
</comment>
<organism evidence="12 13">
    <name type="scientific">Magallana gigas</name>
    <name type="common">Pacific oyster</name>
    <name type="synonym">Crassostrea gigas</name>
    <dbReference type="NCBI Taxonomy" id="29159"/>
    <lineage>
        <taxon>Eukaryota</taxon>
        <taxon>Metazoa</taxon>
        <taxon>Spiralia</taxon>
        <taxon>Lophotrochozoa</taxon>
        <taxon>Mollusca</taxon>
        <taxon>Bivalvia</taxon>
        <taxon>Autobranchia</taxon>
        <taxon>Pteriomorphia</taxon>
        <taxon>Ostreida</taxon>
        <taxon>Ostreoidea</taxon>
        <taxon>Ostreidae</taxon>
        <taxon>Magallana</taxon>
    </lineage>
</organism>
<comment type="similarity">
    <text evidence="10">Belongs to the glycosyltransferase 14 family.</text>
</comment>
<evidence type="ECO:0000313" key="12">
    <source>
        <dbReference type="EnsemblMetazoa" id="G31439.1:cds"/>
    </source>
</evidence>
<dbReference type="EnsemblMetazoa" id="G31439.1">
    <property type="protein sequence ID" value="G31439.1:cds"/>
    <property type="gene ID" value="G31439"/>
</dbReference>
<evidence type="ECO:0000256" key="11">
    <source>
        <dbReference type="SAM" id="Phobius"/>
    </source>
</evidence>
<dbReference type="Proteomes" id="UP000005408">
    <property type="component" value="Unassembled WGS sequence"/>
</dbReference>
<dbReference type="PANTHER" id="PTHR19297">
    <property type="entry name" value="GLYCOSYLTRANSFERASE 14 FAMILY MEMBER"/>
    <property type="match status" value="1"/>
</dbReference>
<dbReference type="EnsemblMetazoa" id="G31439.2">
    <property type="protein sequence ID" value="G31439.2:cds"/>
    <property type="gene ID" value="G31439"/>
</dbReference>
<evidence type="ECO:0000313" key="13">
    <source>
        <dbReference type="Proteomes" id="UP000005408"/>
    </source>
</evidence>
<evidence type="ECO:0008006" key="14">
    <source>
        <dbReference type="Google" id="ProtNLM"/>
    </source>
</evidence>
<evidence type="ECO:0000256" key="9">
    <source>
        <dbReference type="ARBA" id="ARBA00023180"/>
    </source>
</evidence>
<protein>
    <recommendedName>
        <fullName evidence="14">Beta-1,3-galactosyl-O-glycosyl-glycoprotein beta-1,6-N-acetylglucosaminyltransferase</fullName>
    </recommendedName>
</protein>
<reference evidence="12" key="1">
    <citation type="submission" date="2022-08" db="UniProtKB">
        <authorList>
            <consortium name="EnsemblMetazoa"/>
        </authorList>
    </citation>
    <scope>IDENTIFICATION</scope>
    <source>
        <strain evidence="12">05x7-T-G4-1.051#20</strain>
    </source>
</reference>
<keyword evidence="6" id="KW-0735">Signal-anchor</keyword>
<keyword evidence="13" id="KW-1185">Reference proteome</keyword>
<keyword evidence="9" id="KW-0325">Glycoprotein</keyword>
<evidence type="ECO:0000256" key="5">
    <source>
        <dbReference type="ARBA" id="ARBA00022692"/>
    </source>
</evidence>
<keyword evidence="3" id="KW-0328">Glycosyltransferase</keyword>
<feature type="transmembrane region" description="Helical" evidence="11">
    <location>
        <begin position="12"/>
        <end position="32"/>
    </location>
</feature>
<evidence type="ECO:0000256" key="3">
    <source>
        <dbReference type="ARBA" id="ARBA00022676"/>
    </source>
</evidence>
<keyword evidence="7 11" id="KW-1133">Transmembrane helix</keyword>
<name>A0A8W8M3B2_MAGGI</name>
<keyword evidence="5 11" id="KW-0812">Transmembrane</keyword>